<keyword evidence="22" id="KW-1185">Reference proteome</keyword>
<dbReference type="PRINTS" id="PR00120">
    <property type="entry name" value="HATPASE"/>
</dbReference>
<evidence type="ECO:0000256" key="14">
    <source>
        <dbReference type="ARBA" id="ARBA00048694"/>
    </source>
</evidence>
<dbReference type="FunFam" id="3.40.50.1000:FF:000028">
    <property type="entry name" value="Calcium-transporting P-type ATPase, putative"/>
    <property type="match status" value="1"/>
</dbReference>
<dbReference type="InterPro" id="IPR036412">
    <property type="entry name" value="HAD-like_sf"/>
</dbReference>
<dbReference type="InterPro" id="IPR008250">
    <property type="entry name" value="ATPase_P-typ_transduc_dom_A_sf"/>
</dbReference>
<dbReference type="InterPro" id="IPR006413">
    <property type="entry name" value="P-type_ATPase_IIA_PMR1"/>
</dbReference>
<dbReference type="EMBL" id="PUHW01000213">
    <property type="protein sequence ID" value="KAG0687805.1"/>
    <property type="molecule type" value="Genomic_DNA"/>
</dbReference>
<dbReference type="InterPro" id="IPR018303">
    <property type="entry name" value="ATPase_P-typ_P_site"/>
</dbReference>
<dbReference type="InterPro" id="IPR001752">
    <property type="entry name" value="Kinesin_motor_dom"/>
</dbReference>
<dbReference type="InterPro" id="IPR023299">
    <property type="entry name" value="ATPase_P-typ_cyto_dom_N"/>
</dbReference>
<accession>A0A9P6WIN3</accession>
<dbReference type="Pfam" id="PF08170">
    <property type="entry name" value="POPLD"/>
    <property type="match status" value="1"/>
</dbReference>
<dbReference type="GO" id="GO:0005524">
    <property type="term" value="F:ATP binding"/>
    <property type="evidence" value="ECO:0007669"/>
    <property type="project" value="UniProtKB-UniRule"/>
</dbReference>
<dbReference type="EC" id="7.2.2.10" evidence="17"/>
<dbReference type="InterPro" id="IPR044492">
    <property type="entry name" value="P_typ_ATPase_HD_dom"/>
</dbReference>
<evidence type="ECO:0000256" key="16">
    <source>
        <dbReference type="PROSITE-ProRule" id="PRU00283"/>
    </source>
</evidence>
<feature type="binding site" evidence="16">
    <location>
        <begin position="1092"/>
        <end position="1099"/>
    </location>
    <ligand>
        <name>ATP</name>
        <dbReference type="ChEBI" id="CHEBI:30616"/>
    </ligand>
</feature>
<proteinExistence type="inferred from homology"/>
<gene>
    <name evidence="21" type="primary">PMR1</name>
    <name evidence="21" type="ORF">C6P40_001847</name>
</gene>
<evidence type="ECO:0000313" key="22">
    <source>
        <dbReference type="Proteomes" id="UP000697127"/>
    </source>
</evidence>
<evidence type="ECO:0000256" key="8">
    <source>
        <dbReference type="ARBA" id="ARBA00022840"/>
    </source>
</evidence>
<evidence type="ECO:0000256" key="6">
    <source>
        <dbReference type="ARBA" id="ARBA00022741"/>
    </source>
</evidence>
<comment type="function">
    <text evidence="15">This magnesium-dependent enzyme catalyzes the hydrolysis of ATP coupled with the transport of calcium. Has a role in the secretory pathway.</text>
</comment>
<dbReference type="SUPFAM" id="SSF81660">
    <property type="entry name" value="Metal cation-transporting ATPase, ATP-binding domain N"/>
    <property type="match status" value="1"/>
</dbReference>
<keyword evidence="7 17" id="KW-0106">Calcium</keyword>
<evidence type="ECO:0000256" key="4">
    <source>
        <dbReference type="ARBA" id="ARBA00022568"/>
    </source>
</evidence>
<dbReference type="InterPro" id="IPR006068">
    <property type="entry name" value="ATPase_P-typ_cation-transptr_C"/>
</dbReference>
<dbReference type="GO" id="GO:0008017">
    <property type="term" value="F:microtubule binding"/>
    <property type="evidence" value="ECO:0007669"/>
    <property type="project" value="InterPro"/>
</dbReference>
<dbReference type="NCBIfam" id="TIGR01522">
    <property type="entry name" value="ATPase-IIA2_Ca"/>
    <property type="match status" value="1"/>
</dbReference>
<dbReference type="GO" id="GO:0007018">
    <property type="term" value="P:microtubule-based movement"/>
    <property type="evidence" value="ECO:0007669"/>
    <property type="project" value="InterPro"/>
</dbReference>
<dbReference type="InterPro" id="IPR036961">
    <property type="entry name" value="Kinesin_motor_dom_sf"/>
</dbReference>
<keyword evidence="2 17" id="KW-0813">Transport</keyword>
<sequence>MAGELLSEKRKGGINPNNSTNPTYKRAKLYDSRQIRTQIQDDSFTCPPKGGSTAQQVRKLLSNGSMIPNKLNIPEYLASREFEIKALDSAMIKSKTSGASRVFQALPRTLRRRTASHNVRRIPKRMRRKALREMGLQSKNGFNNEVLGTKGVTSNGKPLKSKIGRGRARWALIRKVKLLKYAGRWKLKGRLPSSQWVSFSQINLRKKLKLLKKDLKSLDERNNNNNNNDSMKVTHINPSVDKDITVIKNLSSNIHNYLGSYDNTSVNELSKIHKVSTVQYISRQKQFKWLPTHIWHAKRAKMIKRWEWTIPNEPTQRCYRSISRASRLKGAIALDKSYIGSLVINATTDENITKVLDYIKIITKNKINYQKCISKGISWEGYVYDSTELTNPLGRVTLVFIKNKSEDTLRILTRLHPSIFQLVYNQLVAKFNEIEGITIHDCKYSLGSISLTGPKSLTALQSILQNRHSSKVNDVQYNSFMKLHKLNDLTSVPQNIVFTFNVCDPRFKTKAVLPTKPKIDYDDQLDLLILLKTGKVGKLDDSILTPIERAKSYDNQMSLKELGKRRNLHPGENIPLKENDSSVCVMLIKSYEEWTLVVPWFWVLPFWHTLIHVPHVQFGGFKQSEQLRFERKLLGWSDMVFTSNGYVQCELEREETEKKWLKKPKSKRFMFSKMKVDGIQGELLSPFGLDWRGLQVLRLAVKTIQNESKSNTLPVGKSNRRILKDEKMNIIPKAWEDIPLTVRAIQSAETQLKKDKMHSVLLQYKPIKLSEDDVVSTIDFTKVSFNIKQLPSICVKPIFISCVSKGNVKPNARLYKLSKQYEYIWKLVSSGELTNVAGKPVRVKSVFDLNRYGPKFQDIVGLVSSSSFSLSDGKSTGIGISSENTPSLKSDSTFGLNNESYSLSNITSSPMSQPPRLGSRPLSRVTSRVSSRGNASFYQQTTSNSNSMAPISTPQKTSLSRTTSRSSSRLSMSSMGTSSVTSSRIPSGSMYMESPLSVSTLEPKVQKKSRIQVTVRPRPLDFSENNIQNGINVTPWQLNLENSQIENPDLGCFKYDHVFSTEDDNQKVFDIVARPVIIQCLNGYNGTIFAYGMTGSGKTYSMRGVVQQSVSMLFKQFKEDVNDDIMDSSSDIMDQDNSWMNGNVFNDETIVDGIVETQNKIKYMTCSILEIYNEKLNDLLLEDIKDTNPGAFGNKTSRSSINDLRIVEDSKFGIKVKGLKEVKVTSIEQLLTLIDRGERLRSIDTTEYNYRSSRSHFIIMLKITLEREYGNETVSSLNFCDLAGSERAAAHSDRRKEGGYINKSLLALGTVITKLSETNAISSNSHIPYRDSKLTRILQPSLSGGSMVSILCTIQMGSNVIGETTNTLRFGLRAKNVTLNVKQNSGEIDINKLIHENETLKMELTEIRSLLQLGAVNNNNNISGNLTDFGKGERDIDTDIGNKEDVYYELIAENNILNEQVEHLKRLQLEDNIIRSQQCNDDVSSLSNLLGGLILDTNTRKKTEELLIRIERGLHEYNNQLNEIESYVGHLENRIRVFEIELARKKQNGSSGALNTVANLHNSVNRNTKSYNNEMVEELHEEIEELKQRMIRKDAMIPSYSEQEKSILTSVSSTEKMRESRSSKYCTMSIDDIISDLDTDIKSGLSSPQDISSRRSIHGSNELESEEDESLFWKFLETFYSDPMIMLLIGSAVVSFLMGNIDDAVSISAAILIVVTVGFIQEYRSEQSLQALNKLVPEMTHLTRNNATETVLASHLVPGDLIHFSVGDRIPADVRLTESVHLTIDESNLTGETKPASKKTDTINNQNTSISDRSNIAFMGTLVREGHGSGIVVATAKDTAFGSVFDMMSSIEKPKTPLQNAMDKLGGQLSAFSFAVIGVIGLIGVIQGRSWLDVFQVSVSLAVAAIPEGLPIIVTVTLALGVLRMAKQKAIVKRLPSVETLGSVNVICSDKTGTLTQNHMTVNKIWTVSMDTNPIVFTESSLNYSHNRALITDIPNDVKILLNTGCLCNNSKYSVEKEKFQGNPTDIAIIESLKKFGLYDIRDSVPRINELPFASSRKYMAVSCGNGKVTDTYAKGATEKILSICKNYYNKSGDLVKLTPEISTAINNAANSFADDGLRVLAFAKSSKSFDDEPKDMIFCGLMGMNDPPRPQIKSSIQSLYRGGVHVIMITGDSEKTALNIATQTGMPTNPNCILTGEKLDRMNELELADAIKNVTIFARTNPEHKLKIVKALQMRGDIVAMTGDGVNDAPALKLADIGIAMGLNGTDVAKEAADMVLTDDDFSTILQAIKEGKGIFNNIQSFLTFQLSTSVAALSLVALATLFNLPNPLNAMQILWINIIMDGPPAQSLGVEPVDEEVMNKPPRKRNDNVLTLQVIKRVLQSAFFVIIGTMFVYVKEMGDSITRRDTTMTFTCFVLFDMFNALSCRSNNKSVFELGLSNTMFNYAVGGSLLGQLCAIYVPFFQEIFQTEALSVTDLLYLVAISSTVWIADETRKYIVKKSNYIPSGYSTYV</sequence>
<dbReference type="Gene3D" id="3.40.50.1000">
    <property type="entry name" value="HAD superfamily/HAD-like"/>
    <property type="match status" value="1"/>
</dbReference>
<evidence type="ECO:0000259" key="20">
    <source>
        <dbReference type="PROSITE" id="PS50067"/>
    </source>
</evidence>
<evidence type="ECO:0000256" key="2">
    <source>
        <dbReference type="ARBA" id="ARBA00022448"/>
    </source>
</evidence>
<comment type="similarity">
    <text evidence="16">Belongs to the TRAFAC class myosin-kinesin ATPase superfamily. Kinesin family.</text>
</comment>
<dbReference type="InterPro" id="IPR023298">
    <property type="entry name" value="ATPase_P-typ_TM_dom_sf"/>
</dbReference>
<feature type="coiled-coil region" evidence="18">
    <location>
        <begin position="1500"/>
        <end position="1596"/>
    </location>
</feature>
<feature type="compositionally biased region" description="Polar residues" evidence="19">
    <location>
        <begin position="924"/>
        <end position="956"/>
    </location>
</feature>
<evidence type="ECO:0000256" key="18">
    <source>
        <dbReference type="SAM" id="Coils"/>
    </source>
</evidence>
<feature type="transmembrane region" description="Helical" evidence="17">
    <location>
        <begin position="2445"/>
        <end position="2464"/>
    </location>
</feature>
<reference evidence="21" key="1">
    <citation type="submission" date="2020-11" db="EMBL/GenBank/DDBJ databases">
        <title>Kefir isolates.</title>
        <authorList>
            <person name="Marcisauskas S."/>
            <person name="Kim Y."/>
            <person name="Blasche S."/>
        </authorList>
    </citation>
    <scope>NUCLEOTIDE SEQUENCE</scope>
    <source>
        <strain evidence="21">Olga-1</strain>
    </source>
</reference>
<dbReference type="GO" id="GO:0005388">
    <property type="term" value="F:P-type calcium transporter activity"/>
    <property type="evidence" value="ECO:0007669"/>
    <property type="project" value="UniProtKB-EC"/>
</dbReference>
<feature type="transmembrane region" description="Helical" evidence="17">
    <location>
        <begin position="2471"/>
        <end position="2490"/>
    </location>
</feature>
<dbReference type="GO" id="GO:0005384">
    <property type="term" value="F:manganese ion transmembrane transporter activity"/>
    <property type="evidence" value="ECO:0007669"/>
    <property type="project" value="UniProtKB-ARBA"/>
</dbReference>
<dbReference type="GO" id="GO:0012505">
    <property type="term" value="C:endomembrane system"/>
    <property type="evidence" value="ECO:0007669"/>
    <property type="project" value="UniProtKB-SubCell"/>
</dbReference>
<dbReference type="SMART" id="SM00831">
    <property type="entry name" value="Cation_ATPase_N"/>
    <property type="match status" value="1"/>
</dbReference>
<dbReference type="Gene3D" id="3.40.1110.10">
    <property type="entry name" value="Calcium-transporting ATPase, cytoplasmic domain N"/>
    <property type="match status" value="1"/>
</dbReference>
<organism evidence="21 22">
    <name type="scientific">Pichia californica</name>
    <dbReference type="NCBI Taxonomy" id="460514"/>
    <lineage>
        <taxon>Eukaryota</taxon>
        <taxon>Fungi</taxon>
        <taxon>Dikarya</taxon>
        <taxon>Ascomycota</taxon>
        <taxon>Saccharomycotina</taxon>
        <taxon>Pichiomycetes</taxon>
        <taxon>Pichiales</taxon>
        <taxon>Pichiaceae</taxon>
        <taxon>Pichia</taxon>
    </lineage>
</organism>
<evidence type="ECO:0000256" key="12">
    <source>
        <dbReference type="ARBA" id="ARBA00023136"/>
    </source>
</evidence>
<keyword evidence="4 17" id="KW-0109">Calcium transport</keyword>
<dbReference type="Gene3D" id="1.20.1110.10">
    <property type="entry name" value="Calcium-transporting ATPase, transmembrane domain"/>
    <property type="match status" value="1"/>
</dbReference>
<feature type="transmembrane region" description="Helical" evidence="17">
    <location>
        <begin position="2303"/>
        <end position="2324"/>
    </location>
</feature>
<dbReference type="Gene3D" id="2.70.150.10">
    <property type="entry name" value="Calcium-transporting ATPase, cytoplasmic transduction domain A"/>
    <property type="match status" value="1"/>
</dbReference>
<keyword evidence="18" id="KW-0175">Coiled coil</keyword>
<evidence type="ECO:0000256" key="7">
    <source>
        <dbReference type="ARBA" id="ARBA00022837"/>
    </source>
</evidence>
<dbReference type="Pfam" id="PF00689">
    <property type="entry name" value="Cation_ATPase_C"/>
    <property type="match status" value="1"/>
</dbReference>
<dbReference type="FunFam" id="2.70.150.10:FF:000008">
    <property type="entry name" value="Calcium-transporting ATPase"/>
    <property type="match status" value="1"/>
</dbReference>
<dbReference type="NCBIfam" id="TIGR01494">
    <property type="entry name" value="ATPase_P-type"/>
    <property type="match status" value="2"/>
</dbReference>
<evidence type="ECO:0000313" key="21">
    <source>
        <dbReference type="EMBL" id="KAG0687805.1"/>
    </source>
</evidence>
<evidence type="ECO:0000256" key="9">
    <source>
        <dbReference type="ARBA" id="ARBA00022967"/>
    </source>
</evidence>
<feature type="compositionally biased region" description="Basic and acidic residues" evidence="19">
    <location>
        <begin position="1"/>
        <end position="11"/>
    </location>
</feature>
<dbReference type="InterPro" id="IPR023214">
    <property type="entry name" value="HAD_sf"/>
</dbReference>
<dbReference type="PRINTS" id="PR00119">
    <property type="entry name" value="CATATPASE"/>
</dbReference>
<keyword evidence="8 16" id="KW-0067">ATP-binding</keyword>
<feature type="coiled-coil region" evidence="18">
    <location>
        <begin position="201"/>
        <end position="228"/>
    </location>
</feature>
<evidence type="ECO:0000256" key="11">
    <source>
        <dbReference type="ARBA" id="ARBA00023065"/>
    </source>
</evidence>
<dbReference type="SUPFAM" id="SSF81653">
    <property type="entry name" value="Calcium ATPase, transduction domain A"/>
    <property type="match status" value="1"/>
</dbReference>
<comment type="similarity">
    <text evidence="13 17">Belongs to the cation transport ATPase (P-type) (TC 3.A.3) family.</text>
</comment>
<dbReference type="GO" id="GO:0031090">
    <property type="term" value="C:organelle membrane"/>
    <property type="evidence" value="ECO:0007669"/>
    <property type="project" value="UniProtKB-ARBA"/>
</dbReference>
<comment type="caution">
    <text evidence="21">The sequence shown here is derived from an EMBL/GenBank/DDBJ whole genome shotgun (WGS) entry which is preliminary data.</text>
</comment>
<dbReference type="GO" id="GO:0016887">
    <property type="term" value="F:ATP hydrolysis activity"/>
    <property type="evidence" value="ECO:0007669"/>
    <property type="project" value="InterPro"/>
</dbReference>
<dbReference type="Proteomes" id="UP000697127">
    <property type="component" value="Unassembled WGS sequence"/>
</dbReference>
<feature type="region of interest" description="Disordered" evidence="19">
    <location>
        <begin position="1"/>
        <end position="24"/>
    </location>
</feature>
<keyword evidence="12 17" id="KW-0472">Membrane</keyword>
<dbReference type="PROSITE" id="PS00411">
    <property type="entry name" value="KINESIN_MOTOR_1"/>
    <property type="match status" value="1"/>
</dbReference>
<evidence type="ECO:0000256" key="10">
    <source>
        <dbReference type="ARBA" id="ARBA00022989"/>
    </source>
</evidence>
<dbReference type="Pfam" id="PF13246">
    <property type="entry name" value="Cation_ATPase"/>
    <property type="match status" value="1"/>
</dbReference>
<dbReference type="Pfam" id="PF08282">
    <property type="entry name" value="Hydrolase_3"/>
    <property type="match status" value="1"/>
</dbReference>
<keyword evidence="6 16" id="KW-0547">Nucleotide-binding</keyword>
<dbReference type="InterPro" id="IPR004014">
    <property type="entry name" value="ATPase_P-typ_cation-transptr_N"/>
</dbReference>
<protein>
    <recommendedName>
        <fullName evidence="17">Calcium-transporting ATPase</fullName>
        <ecNumber evidence="17">7.2.2.10</ecNumber>
    </recommendedName>
</protein>
<dbReference type="SFLD" id="SFLDG00002">
    <property type="entry name" value="C1.7:_P-type_atpase_like"/>
    <property type="match status" value="1"/>
</dbReference>
<keyword evidence="3" id="KW-0597">Phosphoprotein</keyword>
<dbReference type="InterPro" id="IPR027417">
    <property type="entry name" value="P-loop_NTPase"/>
</dbReference>
<keyword evidence="10 17" id="KW-1133">Transmembrane helix</keyword>
<dbReference type="InterPro" id="IPR012590">
    <property type="entry name" value="POPLD_dom"/>
</dbReference>
<keyword evidence="11 17" id="KW-0406">Ion transport</keyword>
<dbReference type="PROSITE" id="PS50067">
    <property type="entry name" value="KINESIN_MOTOR_2"/>
    <property type="match status" value="1"/>
</dbReference>
<dbReference type="SMART" id="SM00129">
    <property type="entry name" value="KISc"/>
    <property type="match status" value="1"/>
</dbReference>
<evidence type="ECO:0000256" key="1">
    <source>
        <dbReference type="ARBA" id="ARBA00004127"/>
    </source>
</evidence>
<comment type="caution">
    <text evidence="17">Lacks conserved residue(s) required for the propagation of feature annotation.</text>
</comment>
<dbReference type="SUPFAM" id="SSF81665">
    <property type="entry name" value="Calcium ATPase, transmembrane domain M"/>
    <property type="match status" value="1"/>
</dbReference>
<dbReference type="PANTHER" id="PTHR42861">
    <property type="entry name" value="CALCIUM-TRANSPORTING ATPASE"/>
    <property type="match status" value="1"/>
</dbReference>
<feature type="transmembrane region" description="Helical" evidence="17">
    <location>
        <begin position="2376"/>
        <end position="2396"/>
    </location>
</feature>
<keyword evidence="9" id="KW-1278">Translocase</keyword>
<dbReference type="InterPro" id="IPR019821">
    <property type="entry name" value="Kinesin_motor_CS"/>
</dbReference>
<keyword evidence="16" id="KW-0505">Motor protein</keyword>
<dbReference type="Pfam" id="PF00690">
    <property type="entry name" value="Cation_ATPase_N"/>
    <property type="match status" value="1"/>
</dbReference>
<feature type="transmembrane region" description="Helical" evidence="17">
    <location>
        <begin position="1869"/>
        <end position="1887"/>
    </location>
</feature>
<dbReference type="Gene3D" id="3.40.850.10">
    <property type="entry name" value="Kinesin motor domain"/>
    <property type="match status" value="1"/>
</dbReference>
<dbReference type="Pfam" id="PF00225">
    <property type="entry name" value="Kinesin"/>
    <property type="match status" value="1"/>
</dbReference>
<evidence type="ECO:0000256" key="15">
    <source>
        <dbReference type="ARBA" id="ARBA00053224"/>
    </source>
</evidence>
<comment type="function">
    <text evidence="17">Catalyzes the hydrolysis of ATP coupled with the transport of calcium.</text>
</comment>
<evidence type="ECO:0000256" key="3">
    <source>
        <dbReference type="ARBA" id="ARBA00022553"/>
    </source>
</evidence>
<dbReference type="PROSITE" id="PS00154">
    <property type="entry name" value="ATPASE_E1_E2"/>
    <property type="match status" value="1"/>
</dbReference>
<dbReference type="SFLD" id="SFLDF00027">
    <property type="entry name" value="p-type_atpase"/>
    <property type="match status" value="1"/>
</dbReference>
<dbReference type="GO" id="GO:0005737">
    <property type="term" value="C:cytoplasm"/>
    <property type="evidence" value="ECO:0007669"/>
    <property type="project" value="UniProtKB-ARBA"/>
</dbReference>
<feature type="transmembrane region" description="Helical" evidence="17">
    <location>
        <begin position="1679"/>
        <end position="1698"/>
    </location>
</feature>
<dbReference type="FunFam" id="3.40.50.1000:FF:000001">
    <property type="entry name" value="Phospholipid-transporting ATPase IC"/>
    <property type="match status" value="1"/>
</dbReference>
<comment type="catalytic activity">
    <reaction evidence="14 17">
        <text>Ca(2+)(in) + ATP + H2O = Ca(2+)(out) + ADP + phosphate + H(+)</text>
        <dbReference type="Rhea" id="RHEA:18105"/>
        <dbReference type="ChEBI" id="CHEBI:15377"/>
        <dbReference type="ChEBI" id="CHEBI:15378"/>
        <dbReference type="ChEBI" id="CHEBI:29108"/>
        <dbReference type="ChEBI" id="CHEBI:30616"/>
        <dbReference type="ChEBI" id="CHEBI:43474"/>
        <dbReference type="ChEBI" id="CHEBI:456216"/>
        <dbReference type="EC" id="7.2.2.10"/>
    </reaction>
</comment>
<dbReference type="Pfam" id="PF00122">
    <property type="entry name" value="E1-E2_ATPase"/>
    <property type="match status" value="1"/>
</dbReference>
<feature type="domain" description="Kinesin motor" evidence="20">
    <location>
        <begin position="1010"/>
        <end position="1377"/>
    </location>
</feature>
<feature type="region of interest" description="Disordered" evidence="19">
    <location>
        <begin position="905"/>
        <end position="991"/>
    </location>
</feature>
<feature type="transmembrane region" description="Helical" evidence="17">
    <location>
        <begin position="1899"/>
        <end position="1923"/>
    </location>
</feature>
<dbReference type="InterPro" id="IPR059000">
    <property type="entry name" value="ATPase_P-type_domA"/>
</dbReference>
<evidence type="ECO:0000256" key="5">
    <source>
        <dbReference type="ARBA" id="ARBA00022692"/>
    </source>
</evidence>
<dbReference type="SUPFAM" id="SSF52540">
    <property type="entry name" value="P-loop containing nucleoside triphosphate hydrolases"/>
    <property type="match status" value="1"/>
</dbReference>
<evidence type="ECO:0000256" key="17">
    <source>
        <dbReference type="RuleBase" id="RU361146"/>
    </source>
</evidence>
<feature type="compositionally biased region" description="Low complexity" evidence="19">
    <location>
        <begin position="957"/>
        <end position="984"/>
    </location>
</feature>
<dbReference type="Pfam" id="PF06978">
    <property type="entry name" value="POP1_N"/>
    <property type="match status" value="1"/>
</dbReference>
<evidence type="ECO:0000256" key="19">
    <source>
        <dbReference type="SAM" id="MobiDB-lite"/>
    </source>
</evidence>
<dbReference type="SUPFAM" id="SSF56784">
    <property type="entry name" value="HAD-like"/>
    <property type="match status" value="1"/>
</dbReference>
<keyword evidence="5 17" id="KW-0812">Transmembrane</keyword>
<dbReference type="InterPro" id="IPR001757">
    <property type="entry name" value="P_typ_ATPase"/>
</dbReference>
<name>A0A9P6WIN3_9ASCO</name>
<dbReference type="SFLD" id="SFLDS00003">
    <property type="entry name" value="Haloacid_Dehalogenase"/>
    <property type="match status" value="1"/>
</dbReference>
<dbReference type="GO" id="GO:0003777">
    <property type="term" value="F:microtubule motor activity"/>
    <property type="evidence" value="ECO:0007669"/>
    <property type="project" value="InterPro"/>
</dbReference>
<evidence type="ECO:0000256" key="13">
    <source>
        <dbReference type="ARBA" id="ARBA00038148"/>
    </source>
</evidence>
<comment type="subcellular location">
    <subcellularLocation>
        <location evidence="1">Endomembrane system</location>
        <topology evidence="1">Multi-pass membrane protein</topology>
    </subcellularLocation>
    <subcellularLocation>
        <location evidence="17">Membrane</location>
        <topology evidence="17">Multi-pass membrane protein</topology>
    </subcellularLocation>
</comment>
<dbReference type="InterPro" id="IPR009723">
    <property type="entry name" value="Pop1_N"/>
</dbReference>